<evidence type="ECO:0000256" key="2">
    <source>
        <dbReference type="ARBA" id="ARBA00022692"/>
    </source>
</evidence>
<evidence type="ECO:0000259" key="7">
    <source>
        <dbReference type="Pfam" id="PF00324"/>
    </source>
</evidence>
<sequence length="285" mass="30966">MTERTPLLHYRLSTSVNESEPRSPPLGQAVVQHQGGPRQKSTHQRPPKKLSVFIGVVIPTLLSMFSVVVFLRIDMISRALGPEFGGSIGLMFFLANVCGSALFVLGLVEAIVATFGVPEDGSAITYAYQVLPSGYWWSLLYATGISLLCLLVCLVGADIYAKATFLIFLVVMFVLGTIFVSFFAVHPRTIVLPISAAFNPTANGTGPGFPTTANFTGFKLDTLLGNLWGDLKNPSYAIPRGTITAVIFTFIIYNLLSVLVACSCDRHKRIFCFTAISTTNKMKLI</sequence>
<protein>
    <recommendedName>
        <fullName evidence="7">Amino acid permease/ SLC12A domain-containing protein</fullName>
    </recommendedName>
</protein>
<dbReference type="Gene3D" id="1.20.1740.10">
    <property type="entry name" value="Amino acid/polyamine transporter I"/>
    <property type="match status" value="1"/>
</dbReference>
<evidence type="ECO:0000256" key="5">
    <source>
        <dbReference type="SAM" id="MobiDB-lite"/>
    </source>
</evidence>
<feature type="transmembrane region" description="Helical" evidence="6">
    <location>
        <begin position="92"/>
        <end position="115"/>
    </location>
</feature>
<gene>
    <name evidence="8" type="ORF">FQN60_004560</name>
</gene>
<dbReference type="Proteomes" id="UP000327493">
    <property type="component" value="Chromosome 3"/>
</dbReference>
<accession>A0A5J5DJZ0</accession>
<dbReference type="InterPro" id="IPR004842">
    <property type="entry name" value="SLC12A_fam"/>
</dbReference>
<evidence type="ECO:0000256" key="1">
    <source>
        <dbReference type="ARBA" id="ARBA00004141"/>
    </source>
</evidence>
<dbReference type="PANTHER" id="PTHR11827">
    <property type="entry name" value="SOLUTE CARRIER FAMILY 12, CATION COTRANSPORTERS"/>
    <property type="match status" value="1"/>
</dbReference>
<feature type="transmembrane region" description="Helical" evidence="6">
    <location>
        <begin position="50"/>
        <end position="71"/>
    </location>
</feature>
<keyword evidence="4 6" id="KW-0472">Membrane</keyword>
<dbReference type="EMBL" id="VOFY01000003">
    <property type="protein sequence ID" value="KAA8593726.1"/>
    <property type="molecule type" value="Genomic_DNA"/>
</dbReference>
<dbReference type="InterPro" id="IPR004841">
    <property type="entry name" value="AA-permease/SLC12A_dom"/>
</dbReference>
<name>A0A5J5DJZ0_9PERO</name>
<feature type="transmembrane region" description="Helical" evidence="6">
    <location>
        <begin position="237"/>
        <end position="261"/>
    </location>
</feature>
<dbReference type="GO" id="GO:0015379">
    <property type="term" value="F:potassium:chloride symporter activity"/>
    <property type="evidence" value="ECO:0007669"/>
    <property type="project" value="TreeGrafter"/>
</dbReference>
<comment type="subcellular location">
    <subcellularLocation>
        <location evidence="1">Membrane</location>
        <topology evidence="1">Multi-pass membrane protein</topology>
    </subcellularLocation>
</comment>
<feature type="domain" description="Amino acid permease/ SLC12A" evidence="7">
    <location>
        <begin position="74"/>
        <end position="266"/>
    </location>
</feature>
<proteinExistence type="predicted"/>
<keyword evidence="9" id="KW-1185">Reference proteome</keyword>
<dbReference type="GO" id="GO:0006884">
    <property type="term" value="P:cell volume homeostasis"/>
    <property type="evidence" value="ECO:0007669"/>
    <property type="project" value="TreeGrafter"/>
</dbReference>
<evidence type="ECO:0000313" key="9">
    <source>
        <dbReference type="Proteomes" id="UP000327493"/>
    </source>
</evidence>
<dbReference type="AlphaFoldDB" id="A0A5J5DJZ0"/>
<dbReference type="GO" id="GO:0055075">
    <property type="term" value="P:potassium ion homeostasis"/>
    <property type="evidence" value="ECO:0007669"/>
    <property type="project" value="TreeGrafter"/>
</dbReference>
<dbReference type="Pfam" id="PF00324">
    <property type="entry name" value="AA_permease"/>
    <property type="match status" value="1"/>
</dbReference>
<keyword evidence="3 6" id="KW-1133">Transmembrane helix</keyword>
<evidence type="ECO:0000256" key="6">
    <source>
        <dbReference type="SAM" id="Phobius"/>
    </source>
</evidence>
<feature type="region of interest" description="Disordered" evidence="5">
    <location>
        <begin position="14"/>
        <end position="46"/>
    </location>
</feature>
<organism evidence="8 9">
    <name type="scientific">Etheostoma spectabile</name>
    <name type="common">orangethroat darter</name>
    <dbReference type="NCBI Taxonomy" id="54343"/>
    <lineage>
        <taxon>Eukaryota</taxon>
        <taxon>Metazoa</taxon>
        <taxon>Chordata</taxon>
        <taxon>Craniata</taxon>
        <taxon>Vertebrata</taxon>
        <taxon>Euteleostomi</taxon>
        <taxon>Actinopterygii</taxon>
        <taxon>Neopterygii</taxon>
        <taxon>Teleostei</taxon>
        <taxon>Neoteleostei</taxon>
        <taxon>Acanthomorphata</taxon>
        <taxon>Eupercaria</taxon>
        <taxon>Perciformes</taxon>
        <taxon>Percoidei</taxon>
        <taxon>Percidae</taxon>
        <taxon>Etheostomatinae</taxon>
        <taxon>Etheostoma</taxon>
    </lineage>
</organism>
<feature type="transmembrane region" description="Helical" evidence="6">
    <location>
        <begin position="164"/>
        <end position="185"/>
    </location>
</feature>
<comment type="caution">
    <text evidence="8">The sequence shown here is derived from an EMBL/GenBank/DDBJ whole genome shotgun (WGS) entry which is preliminary data.</text>
</comment>
<evidence type="ECO:0000256" key="3">
    <source>
        <dbReference type="ARBA" id="ARBA00022989"/>
    </source>
</evidence>
<dbReference type="GO" id="GO:0016020">
    <property type="term" value="C:membrane"/>
    <property type="evidence" value="ECO:0007669"/>
    <property type="project" value="UniProtKB-SubCell"/>
</dbReference>
<dbReference type="GO" id="GO:0055064">
    <property type="term" value="P:chloride ion homeostasis"/>
    <property type="evidence" value="ECO:0007669"/>
    <property type="project" value="TreeGrafter"/>
</dbReference>
<evidence type="ECO:0000313" key="8">
    <source>
        <dbReference type="EMBL" id="KAA8593726.1"/>
    </source>
</evidence>
<dbReference type="PANTHER" id="PTHR11827:SF96">
    <property type="entry name" value="SOLUTE CARRIER FAMILY 12 MEMBER 9"/>
    <property type="match status" value="1"/>
</dbReference>
<feature type="transmembrane region" description="Helical" evidence="6">
    <location>
        <begin position="135"/>
        <end position="157"/>
    </location>
</feature>
<evidence type="ECO:0000256" key="4">
    <source>
        <dbReference type="ARBA" id="ARBA00023136"/>
    </source>
</evidence>
<keyword evidence="2 6" id="KW-0812">Transmembrane</keyword>
<reference evidence="8 9" key="1">
    <citation type="submission" date="2019-08" db="EMBL/GenBank/DDBJ databases">
        <title>A chromosome-level genome assembly, high-density linkage maps, and genome scans reveal the genomic architecture of hybrid incompatibilities underlying speciation via character displacement in darters (Percidae: Etheostominae).</title>
        <authorList>
            <person name="Moran R.L."/>
            <person name="Catchen J.M."/>
            <person name="Fuller R.C."/>
        </authorList>
    </citation>
    <scope>NUCLEOTIDE SEQUENCE [LARGE SCALE GENOMIC DNA]</scope>
    <source>
        <strain evidence="8">EspeVRDwgs_2016</strain>
        <tissue evidence="8">Muscle</tissue>
    </source>
</reference>